<dbReference type="InterPro" id="IPR016181">
    <property type="entry name" value="Acyl_CoA_acyltransferase"/>
</dbReference>
<comment type="caution">
    <text evidence="2">The sequence shown here is derived from an EMBL/GenBank/DDBJ whole genome shotgun (WGS) entry which is preliminary data.</text>
</comment>
<keyword evidence="3" id="KW-1185">Reference proteome</keyword>
<dbReference type="AlphaFoldDB" id="A0A919NXZ4"/>
<dbReference type="SUPFAM" id="SSF55729">
    <property type="entry name" value="Acyl-CoA N-acyltransferases (Nat)"/>
    <property type="match status" value="1"/>
</dbReference>
<dbReference type="PANTHER" id="PTHR39173">
    <property type="entry name" value="ACETYLTRANSFERASE"/>
    <property type="match status" value="1"/>
</dbReference>
<dbReference type="Proteomes" id="UP000623608">
    <property type="component" value="Unassembled WGS sequence"/>
</dbReference>
<dbReference type="EMBL" id="BOMY01000055">
    <property type="protein sequence ID" value="GIF25904.1"/>
    <property type="molecule type" value="Genomic_DNA"/>
</dbReference>
<dbReference type="GO" id="GO:0016747">
    <property type="term" value="F:acyltransferase activity, transferring groups other than amino-acyl groups"/>
    <property type="evidence" value="ECO:0007669"/>
    <property type="project" value="InterPro"/>
</dbReference>
<dbReference type="PROSITE" id="PS51186">
    <property type="entry name" value="GNAT"/>
    <property type="match status" value="1"/>
</dbReference>
<gene>
    <name evidence="2" type="ORF">Ate02nite_86340</name>
</gene>
<proteinExistence type="predicted"/>
<sequence length="172" mass="19138">MTELIAPTTRLHRAWLESRDEWGRGVHQDGAGFRSGDEYDSAEGFATWVARLRAEEDVTVPPAPNWVHCTYRWIVEDGRVLGAIALRHELNEMLFTIGGHIGYGVRPSARRRGLASWALAEILDEARKLGLDRVLITCDVGNTGSARTILKAGGVLEDVREGKQRYWIAISG</sequence>
<dbReference type="InterPro" id="IPR000182">
    <property type="entry name" value="GNAT_dom"/>
</dbReference>
<dbReference type="CDD" id="cd04301">
    <property type="entry name" value="NAT_SF"/>
    <property type="match status" value="1"/>
</dbReference>
<accession>A0A919NXZ4</accession>
<reference evidence="2" key="1">
    <citation type="submission" date="2021-01" db="EMBL/GenBank/DDBJ databases">
        <title>Whole genome shotgun sequence of Actinoplanes tereljensis NBRC 105297.</title>
        <authorList>
            <person name="Komaki H."/>
            <person name="Tamura T."/>
        </authorList>
    </citation>
    <scope>NUCLEOTIDE SEQUENCE</scope>
    <source>
        <strain evidence="2">NBRC 105297</strain>
    </source>
</reference>
<evidence type="ECO:0000313" key="3">
    <source>
        <dbReference type="Proteomes" id="UP000623608"/>
    </source>
</evidence>
<organism evidence="2 3">
    <name type="scientific">Paractinoplanes tereljensis</name>
    <dbReference type="NCBI Taxonomy" id="571912"/>
    <lineage>
        <taxon>Bacteria</taxon>
        <taxon>Bacillati</taxon>
        <taxon>Actinomycetota</taxon>
        <taxon>Actinomycetes</taxon>
        <taxon>Micromonosporales</taxon>
        <taxon>Micromonosporaceae</taxon>
        <taxon>Paractinoplanes</taxon>
    </lineage>
</organism>
<evidence type="ECO:0000313" key="2">
    <source>
        <dbReference type="EMBL" id="GIF25904.1"/>
    </source>
</evidence>
<feature type="domain" description="N-acetyltransferase" evidence="1">
    <location>
        <begin position="31"/>
        <end position="172"/>
    </location>
</feature>
<dbReference type="RefSeq" id="WP_203813714.1">
    <property type="nucleotide sequence ID" value="NZ_BOMY01000055.1"/>
</dbReference>
<dbReference type="PANTHER" id="PTHR39173:SF1">
    <property type="entry name" value="ACETYLTRANSFERASE"/>
    <property type="match status" value="1"/>
</dbReference>
<protein>
    <submittedName>
        <fullName evidence="2">Acetyltransferase</fullName>
    </submittedName>
</protein>
<dbReference type="Pfam" id="PF13302">
    <property type="entry name" value="Acetyltransf_3"/>
    <property type="match status" value="1"/>
</dbReference>
<name>A0A919NXZ4_9ACTN</name>
<evidence type="ECO:0000259" key="1">
    <source>
        <dbReference type="PROSITE" id="PS51186"/>
    </source>
</evidence>
<dbReference type="Gene3D" id="3.40.630.30">
    <property type="match status" value="1"/>
</dbReference>